<evidence type="ECO:0000256" key="4">
    <source>
        <dbReference type="ARBA" id="ARBA00022729"/>
    </source>
</evidence>
<evidence type="ECO:0000313" key="10">
    <source>
        <dbReference type="EMBL" id="CAG9767444.1"/>
    </source>
</evidence>
<name>A0A9N9QJ72_9CUCU</name>
<dbReference type="OrthoDB" id="75169at2759"/>
<keyword evidence="4 9" id="KW-0732">Signal</keyword>
<dbReference type="Proteomes" id="UP001152799">
    <property type="component" value="Chromosome 4"/>
</dbReference>
<keyword evidence="6" id="KW-0472">Membrane</keyword>
<feature type="signal peptide" evidence="9">
    <location>
        <begin position="1"/>
        <end position="21"/>
    </location>
</feature>
<dbReference type="AlphaFoldDB" id="A0A9N9QJ72"/>
<keyword evidence="7" id="KW-0449">Lipoprotein</keyword>
<evidence type="ECO:0000313" key="11">
    <source>
        <dbReference type="Proteomes" id="UP001152799"/>
    </source>
</evidence>
<feature type="compositionally biased region" description="Basic and acidic residues" evidence="8">
    <location>
        <begin position="335"/>
        <end position="347"/>
    </location>
</feature>
<feature type="compositionally biased region" description="Polar residues" evidence="8">
    <location>
        <begin position="358"/>
        <end position="373"/>
    </location>
</feature>
<evidence type="ECO:0000256" key="2">
    <source>
        <dbReference type="ARBA" id="ARBA00022622"/>
    </source>
</evidence>
<feature type="compositionally biased region" description="Low complexity" evidence="8">
    <location>
        <begin position="60"/>
        <end position="73"/>
    </location>
</feature>
<evidence type="ECO:0000256" key="5">
    <source>
        <dbReference type="ARBA" id="ARBA00022989"/>
    </source>
</evidence>
<evidence type="ECO:0000256" key="7">
    <source>
        <dbReference type="ARBA" id="ARBA00023288"/>
    </source>
</evidence>
<proteinExistence type="predicted"/>
<evidence type="ECO:0000256" key="3">
    <source>
        <dbReference type="ARBA" id="ARBA00022692"/>
    </source>
</evidence>
<evidence type="ECO:0000256" key="9">
    <source>
        <dbReference type="SAM" id="SignalP"/>
    </source>
</evidence>
<keyword evidence="3" id="KW-0812">Transmembrane</keyword>
<dbReference type="GO" id="GO:0098552">
    <property type="term" value="C:side of membrane"/>
    <property type="evidence" value="ECO:0007669"/>
    <property type="project" value="UniProtKB-KW"/>
</dbReference>
<keyword evidence="5" id="KW-1133">Transmembrane helix</keyword>
<comment type="subcellular location">
    <subcellularLocation>
        <location evidence="1">Membrane</location>
        <topology evidence="1">Lipid-anchor</topology>
        <topology evidence="1">GPI-anchor</topology>
    </subcellularLocation>
</comment>
<feature type="compositionally biased region" description="Basic and acidic residues" evidence="8">
    <location>
        <begin position="92"/>
        <end position="101"/>
    </location>
</feature>
<keyword evidence="11" id="KW-1185">Reference proteome</keyword>
<organism evidence="10 11">
    <name type="scientific">Ceutorhynchus assimilis</name>
    <name type="common">cabbage seed weevil</name>
    <dbReference type="NCBI Taxonomy" id="467358"/>
    <lineage>
        <taxon>Eukaryota</taxon>
        <taxon>Metazoa</taxon>
        <taxon>Ecdysozoa</taxon>
        <taxon>Arthropoda</taxon>
        <taxon>Hexapoda</taxon>
        <taxon>Insecta</taxon>
        <taxon>Pterygota</taxon>
        <taxon>Neoptera</taxon>
        <taxon>Endopterygota</taxon>
        <taxon>Coleoptera</taxon>
        <taxon>Polyphaga</taxon>
        <taxon>Cucujiformia</taxon>
        <taxon>Curculionidae</taxon>
        <taxon>Ceutorhynchinae</taxon>
        <taxon>Ceutorhynchus</taxon>
    </lineage>
</organism>
<accession>A0A9N9QJ72</accession>
<evidence type="ECO:0000256" key="6">
    <source>
        <dbReference type="ARBA" id="ARBA00023136"/>
    </source>
</evidence>
<evidence type="ECO:0000256" key="1">
    <source>
        <dbReference type="ARBA" id="ARBA00004589"/>
    </source>
</evidence>
<feature type="compositionally biased region" description="Basic and acidic residues" evidence="8">
    <location>
        <begin position="179"/>
        <end position="259"/>
    </location>
</feature>
<dbReference type="EMBL" id="OU892280">
    <property type="protein sequence ID" value="CAG9767444.1"/>
    <property type="molecule type" value="Genomic_DNA"/>
</dbReference>
<keyword evidence="2" id="KW-0336">GPI-anchor</keyword>
<dbReference type="InterPro" id="IPR050975">
    <property type="entry name" value="Sleep_regulator"/>
</dbReference>
<dbReference type="PANTHER" id="PTHR33562:SF30">
    <property type="entry name" value="LD40063P"/>
    <property type="match status" value="1"/>
</dbReference>
<feature type="region of interest" description="Disordered" evidence="8">
    <location>
        <begin position="59"/>
        <end position="391"/>
    </location>
</feature>
<feature type="chain" id="PRO_5040439965" description="Protein sleepless" evidence="9">
    <location>
        <begin position="22"/>
        <end position="486"/>
    </location>
</feature>
<evidence type="ECO:0008006" key="12">
    <source>
        <dbReference type="Google" id="ProtNLM"/>
    </source>
</evidence>
<sequence length="486" mass="58453">MLKITLSAVLILGFSIYEGSALKCWECSSDIDRSCADRFNISTYGFGSDYLYRQSSASGYNQQQPYNPYNQRPYDSRDHSTYRNENSGTTETYRDNNRDPWDNSPIRASDPSRYHNDPYNNRTYDNRDYDRRGGYYNGTDRDGYNNTNYHNRYNNTDYYNRYNNTDYYNRNNLTNSTRDYYDRERGYDPNNRDRDSQYNRNRDYQGRDRDDQGRDRDYQNRDRDYQNSQGRDRNYDQNRDRGYNDQNRDRGYDRGDYNNRGELINNRNREPSNRDPNSRDFDRDRDYNNRDYRDPNSRDPYFDRDRQRDNNRDYNHRDYNSRDGNRDPYYNNRDGYNRDPYNRDSNNRDNYPPPRDYNAQSRSYDPNYQQPRDTSYPRPQAQLGFGQPGPRLVDCNDEEARRTGMRNVCLKKVQRVGEYQLTYIRRCVAIPLEKEIGTCYDPTARGISLDFCEYCEYDGCNSATGLKFNLFLASLVPLVLSWTFLL</sequence>
<feature type="compositionally biased region" description="Low complexity" evidence="8">
    <location>
        <begin position="144"/>
        <end position="172"/>
    </location>
</feature>
<keyword evidence="2" id="KW-0325">Glycoprotein</keyword>
<gene>
    <name evidence="10" type="ORF">CEUTPL_LOCUS8009</name>
</gene>
<protein>
    <recommendedName>
        <fullName evidence="12">Protein sleepless</fullName>
    </recommendedName>
</protein>
<evidence type="ECO:0000256" key="8">
    <source>
        <dbReference type="SAM" id="MobiDB-lite"/>
    </source>
</evidence>
<feature type="compositionally biased region" description="Basic and acidic residues" evidence="8">
    <location>
        <begin position="267"/>
        <end position="326"/>
    </location>
</feature>
<dbReference type="PANTHER" id="PTHR33562">
    <property type="entry name" value="ATILLA, ISOFORM B-RELATED-RELATED"/>
    <property type="match status" value="1"/>
</dbReference>
<feature type="compositionally biased region" description="Basic and acidic residues" evidence="8">
    <location>
        <begin position="124"/>
        <end position="143"/>
    </location>
</feature>
<reference evidence="10" key="1">
    <citation type="submission" date="2022-01" db="EMBL/GenBank/DDBJ databases">
        <authorList>
            <person name="King R."/>
        </authorList>
    </citation>
    <scope>NUCLEOTIDE SEQUENCE</scope>
</reference>